<keyword evidence="3" id="KW-1185">Reference proteome</keyword>
<comment type="caution">
    <text evidence="2">The sequence shown here is derived from an EMBL/GenBank/DDBJ whole genome shotgun (WGS) entry which is preliminary data.</text>
</comment>
<proteinExistence type="predicted"/>
<dbReference type="SUPFAM" id="SSF54695">
    <property type="entry name" value="POZ domain"/>
    <property type="match status" value="1"/>
</dbReference>
<gene>
    <name evidence="2" type="ORF">PECM_000502</name>
</gene>
<accession>A0A8J8VXT3</accession>
<dbReference type="Gene3D" id="3.30.710.10">
    <property type="entry name" value="Potassium Channel Kv1.1, Chain A"/>
    <property type="match status" value="1"/>
</dbReference>
<dbReference type="EMBL" id="WIWV01000104">
    <property type="protein sequence ID" value="KAF7713826.1"/>
    <property type="molecule type" value="Genomic_DNA"/>
</dbReference>
<dbReference type="PROSITE" id="PS50097">
    <property type="entry name" value="BTB"/>
    <property type="match status" value="1"/>
</dbReference>
<evidence type="ECO:0000313" key="3">
    <source>
        <dbReference type="Proteomes" id="UP000631181"/>
    </source>
</evidence>
<dbReference type="Proteomes" id="UP000631181">
    <property type="component" value="Unassembled WGS sequence"/>
</dbReference>
<name>A0A8J8VXT3_9EURO</name>
<dbReference type="InterPro" id="IPR011333">
    <property type="entry name" value="SKP1/BTB/POZ_sf"/>
</dbReference>
<evidence type="ECO:0000259" key="1">
    <source>
        <dbReference type="PROSITE" id="PS50097"/>
    </source>
</evidence>
<evidence type="ECO:0000313" key="2">
    <source>
        <dbReference type="EMBL" id="KAF7713826.1"/>
    </source>
</evidence>
<reference evidence="2" key="1">
    <citation type="journal article" date="2020" name="Front. Microbiol.">
        <title>Gene regulatory networks of Penicillium echinulatum 2HH and Penicillium oxalicum 114-2 inferred by a computational biology approach.</title>
        <authorList>
            <person name="Lenz A.R."/>
            <person name="Galan-Vasquez E."/>
            <person name="Balbinot E."/>
            <person name="De Abreu F.P."/>
            <person name="De Oliveira N.S."/>
            <person name="Da Rosa L.O."/>
            <person name="De Avila E Silva S."/>
            <person name="Camassola M."/>
            <person name="Dillon A.J.P."/>
            <person name="Perez-Rueda E."/>
        </authorList>
    </citation>
    <scope>NUCLEOTIDE SEQUENCE</scope>
    <source>
        <strain evidence="2">S1M29</strain>
    </source>
</reference>
<dbReference type="Pfam" id="PF00651">
    <property type="entry name" value="BTB"/>
    <property type="match status" value="1"/>
</dbReference>
<dbReference type="OrthoDB" id="194443at2759"/>
<protein>
    <recommendedName>
        <fullName evidence="1">BTB domain-containing protein</fullName>
    </recommendedName>
</protein>
<dbReference type="SMART" id="SM00225">
    <property type="entry name" value="BTB"/>
    <property type="match status" value="1"/>
</dbReference>
<feature type="domain" description="BTB" evidence="1">
    <location>
        <begin position="26"/>
        <end position="102"/>
    </location>
</feature>
<sequence length="267" mass="29872">MDSSKTGISEDPNLVENLDAFLTSCHDQVVTVRVKSIEGRAFRVSKRLLTEKAPYFAKMFSGGFLESEKDEVLLEEIDGVVSEASVATLIFWIYKDEVKLTLDTCESERTSRTTRYISAALEVARLADMYGVTGFEESLAESIRQSLCSSSEWGDTGLENITEQHMASSENLPAGHPVRRALAKTFVASLLRSCDYRTFASDQLTAYPNLAAEIIRETIKALDTLEPPKRGFTWFTITDPIKLENCVLKLPGLIYNPSKQNLQHSWL</sequence>
<organism evidence="2 3">
    <name type="scientific">Penicillium ucsense</name>
    <dbReference type="NCBI Taxonomy" id="2839758"/>
    <lineage>
        <taxon>Eukaryota</taxon>
        <taxon>Fungi</taxon>
        <taxon>Dikarya</taxon>
        <taxon>Ascomycota</taxon>
        <taxon>Pezizomycotina</taxon>
        <taxon>Eurotiomycetes</taxon>
        <taxon>Eurotiomycetidae</taxon>
        <taxon>Eurotiales</taxon>
        <taxon>Aspergillaceae</taxon>
        <taxon>Penicillium</taxon>
    </lineage>
</organism>
<dbReference type="AlphaFoldDB" id="A0A8J8VXT3"/>
<dbReference type="InterPro" id="IPR000210">
    <property type="entry name" value="BTB/POZ_dom"/>
</dbReference>